<comment type="caution">
    <text evidence="2">The sequence shown here is derived from an EMBL/GenBank/DDBJ whole genome shotgun (WGS) entry which is preliminary data.</text>
</comment>
<evidence type="ECO:0000256" key="1">
    <source>
        <dbReference type="SAM" id="MobiDB-lite"/>
    </source>
</evidence>
<sequence>MISGCTSLHQAGATVAGSNPRQKRPCRRQGGLARTVPQPPRQRIGKRADNFIRHWWVCLRPPSTVAPSSQTSRVYVFKKSSHFVFSSLERRFTVLVSLNVLFAD</sequence>
<dbReference type="AlphaFoldDB" id="A0AAV4DYB8"/>
<protein>
    <submittedName>
        <fullName evidence="2">Uncharacterized protein</fullName>
    </submittedName>
</protein>
<reference evidence="2 3" key="1">
    <citation type="journal article" date="2021" name="Elife">
        <title>Chloroplast acquisition without the gene transfer in kleptoplastic sea slugs, Plakobranchus ocellatus.</title>
        <authorList>
            <person name="Maeda T."/>
            <person name="Takahashi S."/>
            <person name="Yoshida T."/>
            <person name="Shimamura S."/>
            <person name="Takaki Y."/>
            <person name="Nagai Y."/>
            <person name="Toyoda A."/>
            <person name="Suzuki Y."/>
            <person name="Arimoto A."/>
            <person name="Ishii H."/>
            <person name="Satoh N."/>
            <person name="Nishiyama T."/>
            <person name="Hasebe M."/>
            <person name="Maruyama T."/>
            <person name="Minagawa J."/>
            <person name="Obokata J."/>
            <person name="Shigenobu S."/>
        </authorList>
    </citation>
    <scope>NUCLEOTIDE SEQUENCE [LARGE SCALE GENOMIC DNA]</scope>
</reference>
<feature type="region of interest" description="Disordered" evidence="1">
    <location>
        <begin position="1"/>
        <end position="44"/>
    </location>
</feature>
<evidence type="ECO:0000313" key="2">
    <source>
        <dbReference type="EMBL" id="GFO49027.1"/>
    </source>
</evidence>
<accession>A0AAV4DYB8</accession>
<dbReference type="EMBL" id="BLXT01008455">
    <property type="protein sequence ID" value="GFO49027.1"/>
    <property type="molecule type" value="Genomic_DNA"/>
</dbReference>
<evidence type="ECO:0000313" key="3">
    <source>
        <dbReference type="Proteomes" id="UP000735302"/>
    </source>
</evidence>
<name>A0AAV4DYB8_9GAST</name>
<dbReference type="Proteomes" id="UP000735302">
    <property type="component" value="Unassembled WGS sequence"/>
</dbReference>
<keyword evidence="3" id="KW-1185">Reference proteome</keyword>
<gene>
    <name evidence="2" type="ORF">PoB_007553200</name>
</gene>
<proteinExistence type="predicted"/>
<organism evidence="2 3">
    <name type="scientific">Plakobranchus ocellatus</name>
    <dbReference type="NCBI Taxonomy" id="259542"/>
    <lineage>
        <taxon>Eukaryota</taxon>
        <taxon>Metazoa</taxon>
        <taxon>Spiralia</taxon>
        <taxon>Lophotrochozoa</taxon>
        <taxon>Mollusca</taxon>
        <taxon>Gastropoda</taxon>
        <taxon>Heterobranchia</taxon>
        <taxon>Euthyneura</taxon>
        <taxon>Panpulmonata</taxon>
        <taxon>Sacoglossa</taxon>
        <taxon>Placobranchoidea</taxon>
        <taxon>Plakobranchidae</taxon>
        <taxon>Plakobranchus</taxon>
    </lineage>
</organism>